<protein>
    <recommendedName>
        <fullName evidence="3">Secreted protein</fullName>
    </recommendedName>
</protein>
<accession>A0AAV7QIG7</accession>
<dbReference type="EMBL" id="JANPWB010000010">
    <property type="protein sequence ID" value="KAJ1139988.1"/>
    <property type="molecule type" value="Genomic_DNA"/>
</dbReference>
<sequence>MLVRRRACISVAIYIRVSAFASVSRSVKARGFVRERTVPLCAPLRAPVCKSAVGLRSVEQQNIKWQLQVFKYLGVKINRDDRDIRAANLGKSLQALKGCVDASCNCSQWLG</sequence>
<organism evidence="1 2">
    <name type="scientific">Pleurodeles waltl</name>
    <name type="common">Iberian ribbed newt</name>
    <dbReference type="NCBI Taxonomy" id="8319"/>
    <lineage>
        <taxon>Eukaryota</taxon>
        <taxon>Metazoa</taxon>
        <taxon>Chordata</taxon>
        <taxon>Craniata</taxon>
        <taxon>Vertebrata</taxon>
        <taxon>Euteleostomi</taxon>
        <taxon>Amphibia</taxon>
        <taxon>Batrachia</taxon>
        <taxon>Caudata</taxon>
        <taxon>Salamandroidea</taxon>
        <taxon>Salamandridae</taxon>
        <taxon>Pleurodelinae</taxon>
        <taxon>Pleurodeles</taxon>
    </lineage>
</organism>
<reference evidence="1" key="1">
    <citation type="journal article" date="2022" name="bioRxiv">
        <title>Sequencing and chromosome-scale assembly of the giantPleurodeles waltlgenome.</title>
        <authorList>
            <person name="Brown T."/>
            <person name="Elewa A."/>
            <person name="Iarovenko S."/>
            <person name="Subramanian E."/>
            <person name="Araus A.J."/>
            <person name="Petzold A."/>
            <person name="Susuki M."/>
            <person name="Suzuki K.-i.T."/>
            <person name="Hayashi T."/>
            <person name="Toyoda A."/>
            <person name="Oliveira C."/>
            <person name="Osipova E."/>
            <person name="Leigh N.D."/>
            <person name="Simon A."/>
            <person name="Yun M.H."/>
        </authorList>
    </citation>
    <scope>NUCLEOTIDE SEQUENCE</scope>
    <source>
        <strain evidence="1">20211129_DDA</strain>
        <tissue evidence="1">Liver</tissue>
    </source>
</reference>
<dbReference type="Proteomes" id="UP001066276">
    <property type="component" value="Chromosome 6"/>
</dbReference>
<keyword evidence="2" id="KW-1185">Reference proteome</keyword>
<dbReference type="AlphaFoldDB" id="A0AAV7QIG7"/>
<evidence type="ECO:0000313" key="1">
    <source>
        <dbReference type="EMBL" id="KAJ1139988.1"/>
    </source>
</evidence>
<comment type="caution">
    <text evidence="1">The sequence shown here is derived from an EMBL/GenBank/DDBJ whole genome shotgun (WGS) entry which is preliminary data.</text>
</comment>
<evidence type="ECO:0000313" key="2">
    <source>
        <dbReference type="Proteomes" id="UP001066276"/>
    </source>
</evidence>
<gene>
    <name evidence="1" type="ORF">NDU88_006349</name>
</gene>
<evidence type="ECO:0008006" key="3">
    <source>
        <dbReference type="Google" id="ProtNLM"/>
    </source>
</evidence>
<name>A0AAV7QIG7_PLEWA</name>
<proteinExistence type="predicted"/>